<keyword evidence="1" id="KW-0732">Signal</keyword>
<keyword evidence="2" id="KW-0648">Protein biosynthesis</keyword>
<keyword evidence="2" id="KW-0396">Initiation factor</keyword>
<sequence>MSSYIGLLVLRLNGGADAGLVYCGSLNTSGVATNLLHMLYDKVHLRMVRAVLEYKSLLFVLFRP</sequence>
<dbReference type="EMBL" id="GGEC01002279">
    <property type="protein sequence ID" value="MBW82762.1"/>
    <property type="molecule type" value="Transcribed_RNA"/>
</dbReference>
<proteinExistence type="predicted"/>
<evidence type="ECO:0000256" key="1">
    <source>
        <dbReference type="SAM" id="SignalP"/>
    </source>
</evidence>
<reference evidence="2" key="1">
    <citation type="submission" date="2018-02" db="EMBL/GenBank/DDBJ databases">
        <title>Rhizophora mucronata_Transcriptome.</title>
        <authorList>
            <person name="Meera S.P."/>
            <person name="Sreeshan A."/>
            <person name="Augustine A."/>
        </authorList>
    </citation>
    <scope>NUCLEOTIDE SEQUENCE</scope>
    <source>
        <tissue evidence="2">Leaf</tissue>
    </source>
</reference>
<accession>A0A2P2ING1</accession>
<dbReference type="AlphaFoldDB" id="A0A2P2ING1"/>
<evidence type="ECO:0000313" key="2">
    <source>
        <dbReference type="EMBL" id="MBW82762.1"/>
    </source>
</evidence>
<feature type="signal peptide" evidence="1">
    <location>
        <begin position="1"/>
        <end position="18"/>
    </location>
</feature>
<dbReference type="GO" id="GO:0003743">
    <property type="term" value="F:translation initiation factor activity"/>
    <property type="evidence" value="ECO:0007669"/>
    <property type="project" value="UniProtKB-KW"/>
</dbReference>
<feature type="chain" id="PRO_5015169737" evidence="1">
    <location>
        <begin position="19"/>
        <end position="64"/>
    </location>
</feature>
<protein>
    <submittedName>
        <fullName evidence="2">Transcription initiation factor IIA subunit 2</fullName>
    </submittedName>
</protein>
<organism evidence="2">
    <name type="scientific">Rhizophora mucronata</name>
    <name type="common">Asiatic mangrove</name>
    <dbReference type="NCBI Taxonomy" id="61149"/>
    <lineage>
        <taxon>Eukaryota</taxon>
        <taxon>Viridiplantae</taxon>
        <taxon>Streptophyta</taxon>
        <taxon>Embryophyta</taxon>
        <taxon>Tracheophyta</taxon>
        <taxon>Spermatophyta</taxon>
        <taxon>Magnoliopsida</taxon>
        <taxon>eudicotyledons</taxon>
        <taxon>Gunneridae</taxon>
        <taxon>Pentapetalae</taxon>
        <taxon>rosids</taxon>
        <taxon>fabids</taxon>
        <taxon>Malpighiales</taxon>
        <taxon>Rhizophoraceae</taxon>
        <taxon>Rhizophora</taxon>
    </lineage>
</organism>
<name>A0A2P2ING1_RHIMU</name>